<organism evidence="7 8">
    <name type="scientific">Archaeoglobus profundus (strain DSM 5631 / JCM 9629 / NBRC 100127 / Av18)</name>
    <dbReference type="NCBI Taxonomy" id="572546"/>
    <lineage>
        <taxon>Archaea</taxon>
        <taxon>Methanobacteriati</taxon>
        <taxon>Methanobacteriota</taxon>
        <taxon>Archaeoglobi</taxon>
        <taxon>Archaeoglobales</taxon>
        <taxon>Archaeoglobaceae</taxon>
        <taxon>Archaeoglobus</taxon>
    </lineage>
</organism>
<name>D2RD78_ARCPA</name>
<dbReference type="GeneID" id="8739684"/>
<dbReference type="GO" id="GO:0043805">
    <property type="term" value="F:indolepyruvate ferredoxin oxidoreductase activity"/>
    <property type="evidence" value="ECO:0007669"/>
    <property type="project" value="UniProtKB-EC"/>
</dbReference>
<dbReference type="InterPro" id="IPR019752">
    <property type="entry name" value="Pyrv/ketoisovalerate_OxRed_cat"/>
</dbReference>
<dbReference type="SUPFAM" id="SSF53323">
    <property type="entry name" value="Pyruvate-ferredoxin oxidoreductase, PFOR, domain III"/>
    <property type="match status" value="1"/>
</dbReference>
<dbReference type="InterPro" id="IPR002869">
    <property type="entry name" value="Pyrv_flavodox_OxRed_cen"/>
</dbReference>
<keyword evidence="3" id="KW-0560">Oxidoreductase</keyword>
<dbReference type="Pfam" id="PF01558">
    <property type="entry name" value="POR"/>
    <property type="match status" value="1"/>
</dbReference>
<dbReference type="HOGENOM" id="CLU_087284_1_0_2"/>
<sequence length="190" mass="20204">MDIIIVGVGGQGILTCSNILARASMNAGLNVITSEVHGMAQRGGSVEVHVRIGDVHSPLIPLGSADAMIALEPVEALRKAEFIGKDSLVVVNTKPIVPVSVTLGLARYPDVDEVIDAIKSVADRVVHLNAFEIAEKAGDVRSANVVMLGAFAKHTELFTLKELEKAVKDVLPEKVHDVNIKALRLGYELA</sequence>
<dbReference type="Proteomes" id="UP000001901">
    <property type="component" value="Chromosome"/>
</dbReference>
<evidence type="ECO:0000256" key="2">
    <source>
        <dbReference type="ARBA" id="ARBA00011238"/>
    </source>
</evidence>
<dbReference type="PANTHER" id="PTHR43854">
    <property type="entry name" value="INDOLEPYRUVATE OXIDOREDUCTASE SUBUNIT IORB"/>
    <property type="match status" value="1"/>
</dbReference>
<evidence type="ECO:0000256" key="1">
    <source>
        <dbReference type="ARBA" id="ARBA00002995"/>
    </source>
</evidence>
<dbReference type="EC" id="1.2.7.8" evidence="5"/>
<dbReference type="PANTHER" id="PTHR43854:SF1">
    <property type="entry name" value="INDOLEPYRUVATE OXIDOREDUCTASE SUBUNIT IORB"/>
    <property type="match status" value="1"/>
</dbReference>
<dbReference type="RefSeq" id="WP_012940408.1">
    <property type="nucleotide sequence ID" value="NC_013741.1"/>
</dbReference>
<dbReference type="STRING" id="572546.Arcpr_1011"/>
<gene>
    <name evidence="7" type="ordered locus">Arcpr_1011</name>
</gene>
<dbReference type="PaxDb" id="572546-Arcpr_1011"/>
<dbReference type="InterPro" id="IPR052198">
    <property type="entry name" value="IorB_Oxidoreductase"/>
</dbReference>
<evidence type="ECO:0000256" key="4">
    <source>
        <dbReference type="ARBA" id="ARBA00048332"/>
    </source>
</evidence>
<keyword evidence="8" id="KW-1185">Reference proteome</keyword>
<comment type="subunit">
    <text evidence="2">Heterodimer of the IorA and IorB subunits.</text>
</comment>
<comment type="function">
    <text evidence="1">Catalyzes the ferredoxin-dependent oxidative decarboxylation of arylpyruvates.</text>
</comment>
<dbReference type="EMBL" id="CP001857">
    <property type="protein sequence ID" value="ADB58072.1"/>
    <property type="molecule type" value="Genomic_DNA"/>
</dbReference>
<dbReference type="AlphaFoldDB" id="D2RD78"/>
<feature type="domain" description="Pyruvate/ketoisovalerate oxidoreductase catalytic" evidence="6">
    <location>
        <begin position="9"/>
        <end position="188"/>
    </location>
</feature>
<proteinExistence type="predicted"/>
<dbReference type="Gene3D" id="3.40.920.10">
    <property type="entry name" value="Pyruvate-ferredoxin oxidoreductase, PFOR, domain III"/>
    <property type="match status" value="1"/>
</dbReference>
<accession>D2RD78</accession>
<evidence type="ECO:0000313" key="8">
    <source>
        <dbReference type="Proteomes" id="UP000001901"/>
    </source>
</evidence>
<dbReference type="OrthoDB" id="53326at2157"/>
<protein>
    <recommendedName>
        <fullName evidence="5">Indolepyruvate ferredoxin oxidoreductase subunit beta</fullName>
        <ecNumber evidence="5">1.2.7.8</ecNumber>
    </recommendedName>
</protein>
<evidence type="ECO:0000313" key="7">
    <source>
        <dbReference type="EMBL" id="ADB58072.1"/>
    </source>
</evidence>
<evidence type="ECO:0000256" key="3">
    <source>
        <dbReference type="ARBA" id="ARBA00023002"/>
    </source>
</evidence>
<comment type="catalytic activity">
    <reaction evidence="4">
        <text>indole-3-pyruvate + 2 oxidized [2Fe-2S]-[ferredoxin] + CoA = (indol-3-yl)acetyl-CoA + 2 reduced [2Fe-2S]-[ferredoxin] + CO2 + H(+)</text>
        <dbReference type="Rhea" id="RHEA:12645"/>
        <dbReference type="Rhea" id="RHEA-COMP:10000"/>
        <dbReference type="Rhea" id="RHEA-COMP:10001"/>
        <dbReference type="ChEBI" id="CHEBI:15378"/>
        <dbReference type="ChEBI" id="CHEBI:16526"/>
        <dbReference type="ChEBI" id="CHEBI:17640"/>
        <dbReference type="ChEBI" id="CHEBI:33737"/>
        <dbReference type="ChEBI" id="CHEBI:33738"/>
        <dbReference type="ChEBI" id="CHEBI:57271"/>
        <dbReference type="ChEBI" id="CHEBI:57287"/>
        <dbReference type="EC" id="1.2.7.8"/>
    </reaction>
</comment>
<dbReference type="eggNOG" id="arCOG01602">
    <property type="taxonomic scope" value="Archaea"/>
</dbReference>
<evidence type="ECO:0000256" key="5">
    <source>
        <dbReference type="NCBIfam" id="TIGR03334"/>
    </source>
</evidence>
<evidence type="ECO:0000259" key="6">
    <source>
        <dbReference type="Pfam" id="PF01558"/>
    </source>
</evidence>
<reference evidence="7 8" key="1">
    <citation type="journal article" date="2010" name="Stand. Genomic Sci.">
        <title>Complete genome sequence of Archaeoglobus profundus type strain (AV18).</title>
        <authorList>
            <person name="von Jan M."/>
            <person name="Lapidus A."/>
            <person name="Del Rio T.G."/>
            <person name="Copeland A."/>
            <person name="Tice H."/>
            <person name="Cheng J.F."/>
            <person name="Lucas S."/>
            <person name="Chen F."/>
            <person name="Nolan M."/>
            <person name="Goodwin L."/>
            <person name="Han C."/>
            <person name="Pitluck S."/>
            <person name="Liolios K."/>
            <person name="Ivanova N."/>
            <person name="Mavromatis K."/>
            <person name="Ovchinnikova G."/>
            <person name="Chertkov O."/>
            <person name="Pati A."/>
            <person name="Chen A."/>
            <person name="Palaniappan K."/>
            <person name="Land M."/>
            <person name="Hauser L."/>
            <person name="Chang Y.J."/>
            <person name="Jeffries C.D."/>
            <person name="Saunders E."/>
            <person name="Brettin T."/>
            <person name="Detter J.C."/>
            <person name="Chain P."/>
            <person name="Eichinger K."/>
            <person name="Huber H."/>
            <person name="Spring S."/>
            <person name="Rohde M."/>
            <person name="Goker M."/>
            <person name="Wirth R."/>
            <person name="Woyke T."/>
            <person name="Bristow J."/>
            <person name="Eisen J.A."/>
            <person name="Markowitz V."/>
            <person name="Hugenholtz P."/>
            <person name="Kyrpides N.C."/>
            <person name="Klenk H.P."/>
        </authorList>
    </citation>
    <scope>NUCLEOTIDE SEQUENCE [LARGE SCALE GENOMIC DNA]</scope>
    <source>
        <strain evidence="8">DSM 5631 / JCM 9629 / NBRC 100127 / Av18</strain>
    </source>
</reference>
<dbReference type="NCBIfam" id="TIGR03334">
    <property type="entry name" value="IOR_beta"/>
    <property type="match status" value="1"/>
</dbReference>
<dbReference type="KEGG" id="apo:Arcpr_1011"/>
<dbReference type="InterPro" id="IPR017719">
    <property type="entry name" value="Indolepyruvate_Fd_OxRdtase_bsu"/>
</dbReference>